<dbReference type="EC" id="2.7.11.22" evidence="2"/>
<evidence type="ECO:0000256" key="10">
    <source>
        <dbReference type="ARBA" id="ARBA00048367"/>
    </source>
</evidence>
<organism evidence="13 14">
    <name type="scientific">Crotalaria pallida</name>
    <name type="common">Smooth rattlebox</name>
    <name type="synonym">Crotalaria striata</name>
    <dbReference type="NCBI Taxonomy" id="3830"/>
    <lineage>
        <taxon>Eukaryota</taxon>
        <taxon>Viridiplantae</taxon>
        <taxon>Streptophyta</taxon>
        <taxon>Embryophyta</taxon>
        <taxon>Tracheophyta</taxon>
        <taxon>Spermatophyta</taxon>
        <taxon>Magnoliopsida</taxon>
        <taxon>eudicotyledons</taxon>
        <taxon>Gunneridae</taxon>
        <taxon>Pentapetalae</taxon>
        <taxon>rosids</taxon>
        <taxon>fabids</taxon>
        <taxon>Fabales</taxon>
        <taxon>Fabaceae</taxon>
        <taxon>Papilionoideae</taxon>
        <taxon>50 kb inversion clade</taxon>
        <taxon>genistoids sensu lato</taxon>
        <taxon>core genistoids</taxon>
        <taxon>Crotalarieae</taxon>
        <taxon>Crotalaria</taxon>
    </lineage>
</organism>
<dbReference type="FunFam" id="3.30.200.20:FF:000172">
    <property type="entry name" value="cyclin-dependent kinase G-2 isoform X1"/>
    <property type="match status" value="1"/>
</dbReference>
<evidence type="ECO:0000256" key="7">
    <source>
        <dbReference type="ARBA" id="ARBA00022777"/>
    </source>
</evidence>
<dbReference type="InterPro" id="IPR000719">
    <property type="entry name" value="Prot_kinase_dom"/>
</dbReference>
<dbReference type="GO" id="GO:0005524">
    <property type="term" value="F:ATP binding"/>
    <property type="evidence" value="ECO:0007669"/>
    <property type="project" value="UniProtKB-KW"/>
</dbReference>
<dbReference type="PANTHER" id="PTHR24056:SF405">
    <property type="entry name" value="CYCLIN-DEPENDENT KINASE"/>
    <property type="match status" value="1"/>
</dbReference>
<evidence type="ECO:0000256" key="9">
    <source>
        <dbReference type="ARBA" id="ARBA00047811"/>
    </source>
</evidence>
<gene>
    <name evidence="13" type="ORF">RIF29_06809</name>
</gene>
<dbReference type="SMART" id="SM00220">
    <property type="entry name" value="S_TKc"/>
    <property type="match status" value="1"/>
</dbReference>
<feature type="domain" description="Protein kinase" evidence="12">
    <location>
        <begin position="269"/>
        <end position="560"/>
    </location>
</feature>
<dbReference type="Gene3D" id="3.30.200.20">
    <property type="entry name" value="Phosphorylase Kinase, domain 1"/>
    <property type="match status" value="1"/>
</dbReference>
<protein>
    <recommendedName>
        <fullName evidence="2">cyclin-dependent kinase</fullName>
        <ecNumber evidence="2">2.7.11.22</ecNumber>
    </recommendedName>
</protein>
<dbReference type="GO" id="GO:0007346">
    <property type="term" value="P:regulation of mitotic cell cycle"/>
    <property type="evidence" value="ECO:0007669"/>
    <property type="project" value="TreeGrafter"/>
</dbReference>
<evidence type="ECO:0000256" key="11">
    <source>
        <dbReference type="SAM" id="MobiDB-lite"/>
    </source>
</evidence>
<comment type="caution">
    <text evidence="13">The sequence shown here is derived from an EMBL/GenBank/DDBJ whole genome shotgun (WGS) entry which is preliminary data.</text>
</comment>
<sequence length="579" mass="64731">MAAGRKSVLRRRDSFEYGSVKEPSNGSYGVGVGGSFCHQATRYEKHVFRGGDEETEEGEFCVEHGEGDRGEVQPPPEKKRKFSPIVWDLAEKEVKISSKNRVTQVNVPPYPQILPKSPGASDAFHGSVSRVSQANAENRTQEDVYEGSSAQWNIGMSRWANDGLSPRGTDDKSKVLKRKLSTSPEVGEFQRELSESTITSRSSGSGGRDHYLGLSTSDAGSEKDLCGDSMDDAEEVSDVSYSPSDSDEDGGSVHMQRNMFQSCKSICEYEMIKKINEGTYGVVYKARDKKSGVLVAIKKVKMNISRDGFPLSALREMNILLSFNHPSIVDVKEVAVDDYDGTFMVMEYMEHDLKELLKAKKQPFSISEIKSMMKQLLEGVKYIHDNWVIHRDLKTSNVLLSNEGHLKICDFGLSRQYGSPLKPYTPVVVTLWYRAPELLLGAKEYSTAIDMWSVGCIMAELISKEALFAGKTEVEQLDKIVRTLGTPDEKIWPGFSKLPGSKGKFAKQPFNTLRRKFRATSFIGGLPVLSELGYDLLEKLLTYDPEKRITAEDALLHDWFHEAPLPKSDFKPILPSWRG</sequence>
<keyword evidence="7" id="KW-0418">Kinase</keyword>
<feature type="region of interest" description="Disordered" evidence="11">
    <location>
        <begin position="107"/>
        <end position="253"/>
    </location>
</feature>
<keyword evidence="4" id="KW-0597">Phosphoprotein</keyword>
<dbReference type="Pfam" id="PF00069">
    <property type="entry name" value="Pkinase"/>
    <property type="match status" value="1"/>
</dbReference>
<dbReference type="EMBL" id="JAYWIO010000001">
    <property type="protein sequence ID" value="KAK7291564.1"/>
    <property type="molecule type" value="Genomic_DNA"/>
</dbReference>
<dbReference type="InterPro" id="IPR011009">
    <property type="entry name" value="Kinase-like_dom_sf"/>
</dbReference>
<evidence type="ECO:0000256" key="4">
    <source>
        <dbReference type="ARBA" id="ARBA00022553"/>
    </source>
</evidence>
<keyword evidence="14" id="KW-1185">Reference proteome</keyword>
<dbReference type="PANTHER" id="PTHR24056">
    <property type="entry name" value="CELL DIVISION PROTEIN KINASE"/>
    <property type="match status" value="1"/>
</dbReference>
<evidence type="ECO:0000256" key="6">
    <source>
        <dbReference type="ARBA" id="ARBA00022741"/>
    </source>
</evidence>
<dbReference type="InterPro" id="IPR050108">
    <property type="entry name" value="CDK"/>
</dbReference>
<proteinExistence type="inferred from homology"/>
<evidence type="ECO:0000259" key="12">
    <source>
        <dbReference type="PROSITE" id="PS50011"/>
    </source>
</evidence>
<evidence type="ECO:0000256" key="3">
    <source>
        <dbReference type="ARBA" id="ARBA00022527"/>
    </source>
</evidence>
<evidence type="ECO:0000256" key="1">
    <source>
        <dbReference type="ARBA" id="ARBA00006485"/>
    </source>
</evidence>
<reference evidence="13 14" key="1">
    <citation type="submission" date="2024-01" db="EMBL/GenBank/DDBJ databases">
        <title>The genomes of 5 underutilized Papilionoideae crops provide insights into root nodulation and disease resistanc.</title>
        <authorList>
            <person name="Yuan L."/>
        </authorList>
    </citation>
    <scope>NUCLEOTIDE SEQUENCE [LARGE SCALE GENOMIC DNA]</scope>
    <source>
        <strain evidence="13">ZHUSHIDOU_FW_LH</strain>
        <tissue evidence="13">Leaf</tissue>
    </source>
</reference>
<dbReference type="Gene3D" id="1.10.510.10">
    <property type="entry name" value="Transferase(Phosphotransferase) domain 1"/>
    <property type="match status" value="1"/>
</dbReference>
<keyword evidence="8" id="KW-0067">ATP-binding</keyword>
<evidence type="ECO:0000256" key="5">
    <source>
        <dbReference type="ARBA" id="ARBA00022679"/>
    </source>
</evidence>
<dbReference type="GO" id="GO:0005634">
    <property type="term" value="C:nucleus"/>
    <property type="evidence" value="ECO:0007669"/>
    <property type="project" value="UniProtKB-ARBA"/>
</dbReference>
<comment type="catalytic activity">
    <reaction evidence="9">
        <text>L-threonyl-[protein] + ATP = O-phospho-L-threonyl-[protein] + ADP + H(+)</text>
        <dbReference type="Rhea" id="RHEA:46608"/>
        <dbReference type="Rhea" id="RHEA-COMP:11060"/>
        <dbReference type="Rhea" id="RHEA-COMP:11605"/>
        <dbReference type="ChEBI" id="CHEBI:15378"/>
        <dbReference type="ChEBI" id="CHEBI:30013"/>
        <dbReference type="ChEBI" id="CHEBI:30616"/>
        <dbReference type="ChEBI" id="CHEBI:61977"/>
        <dbReference type="ChEBI" id="CHEBI:456216"/>
        <dbReference type="EC" id="2.7.11.22"/>
    </reaction>
</comment>
<dbReference type="Proteomes" id="UP001372338">
    <property type="component" value="Unassembled WGS sequence"/>
</dbReference>
<feature type="region of interest" description="Disordered" evidence="11">
    <location>
        <begin position="1"/>
        <end position="31"/>
    </location>
</feature>
<evidence type="ECO:0000313" key="14">
    <source>
        <dbReference type="Proteomes" id="UP001372338"/>
    </source>
</evidence>
<dbReference type="GO" id="GO:0010556">
    <property type="term" value="P:regulation of macromolecule biosynthetic process"/>
    <property type="evidence" value="ECO:0007669"/>
    <property type="project" value="UniProtKB-ARBA"/>
</dbReference>
<dbReference type="FunFam" id="1.10.510.10:FF:000211">
    <property type="entry name" value="Cyclin-dependent kinase G-2"/>
    <property type="match status" value="1"/>
</dbReference>
<evidence type="ECO:0000256" key="2">
    <source>
        <dbReference type="ARBA" id="ARBA00012425"/>
    </source>
</evidence>
<dbReference type="InterPro" id="IPR008271">
    <property type="entry name" value="Ser/Thr_kinase_AS"/>
</dbReference>
<keyword evidence="5" id="KW-0808">Transferase</keyword>
<evidence type="ECO:0000313" key="13">
    <source>
        <dbReference type="EMBL" id="KAK7291564.1"/>
    </source>
</evidence>
<evidence type="ECO:0000256" key="8">
    <source>
        <dbReference type="ARBA" id="ARBA00022840"/>
    </source>
</evidence>
<name>A0AAN9J689_CROPI</name>
<dbReference type="PROSITE" id="PS00108">
    <property type="entry name" value="PROTEIN_KINASE_ST"/>
    <property type="match status" value="1"/>
</dbReference>
<dbReference type="PROSITE" id="PS50011">
    <property type="entry name" value="PROTEIN_KINASE_DOM"/>
    <property type="match status" value="1"/>
</dbReference>
<dbReference type="InterPro" id="IPR045267">
    <property type="entry name" value="CDK11/PITSLRE_STKc"/>
</dbReference>
<comment type="catalytic activity">
    <reaction evidence="10">
        <text>L-seryl-[protein] + ATP = O-phospho-L-seryl-[protein] + ADP + H(+)</text>
        <dbReference type="Rhea" id="RHEA:17989"/>
        <dbReference type="Rhea" id="RHEA-COMP:9863"/>
        <dbReference type="Rhea" id="RHEA-COMP:11604"/>
        <dbReference type="ChEBI" id="CHEBI:15378"/>
        <dbReference type="ChEBI" id="CHEBI:29999"/>
        <dbReference type="ChEBI" id="CHEBI:30616"/>
        <dbReference type="ChEBI" id="CHEBI:83421"/>
        <dbReference type="ChEBI" id="CHEBI:456216"/>
        <dbReference type="EC" id="2.7.11.22"/>
    </reaction>
</comment>
<keyword evidence="6" id="KW-0547">Nucleotide-binding</keyword>
<comment type="similarity">
    <text evidence="1">Belongs to the protein kinase superfamily. CMGC Ser/Thr protein kinase family. CDC2/CDKX subfamily.</text>
</comment>
<accession>A0AAN9J689</accession>
<dbReference type="GO" id="GO:0080090">
    <property type="term" value="P:regulation of primary metabolic process"/>
    <property type="evidence" value="ECO:0007669"/>
    <property type="project" value="UniProtKB-ARBA"/>
</dbReference>
<dbReference type="CDD" id="cd07843">
    <property type="entry name" value="STKc_CDC2L1"/>
    <property type="match status" value="1"/>
</dbReference>
<dbReference type="GO" id="GO:0004693">
    <property type="term" value="F:cyclin-dependent protein serine/threonine kinase activity"/>
    <property type="evidence" value="ECO:0007669"/>
    <property type="project" value="UniProtKB-EC"/>
</dbReference>
<feature type="compositionally biased region" description="Polar residues" evidence="11">
    <location>
        <begin position="129"/>
        <end position="138"/>
    </location>
</feature>
<keyword evidence="3" id="KW-0723">Serine/threonine-protein kinase</keyword>
<dbReference type="AlphaFoldDB" id="A0AAN9J689"/>
<dbReference type="SUPFAM" id="SSF56112">
    <property type="entry name" value="Protein kinase-like (PK-like)"/>
    <property type="match status" value="1"/>
</dbReference>